<dbReference type="STRING" id="490629.SAMN05216266_114151"/>
<accession>A0A1I1BIG9</accession>
<dbReference type="PANTHER" id="PTHR34386:SF1">
    <property type="entry name" value="GLUTAREDOXIN-LIKE PROTEIN NRDH"/>
    <property type="match status" value="1"/>
</dbReference>
<dbReference type="InterPro" id="IPR051548">
    <property type="entry name" value="Grx-like_ET"/>
</dbReference>
<keyword evidence="3" id="KW-1185">Reference proteome</keyword>
<evidence type="ECO:0000313" key="3">
    <source>
        <dbReference type="Proteomes" id="UP000243799"/>
    </source>
</evidence>
<gene>
    <name evidence="2" type="ORF">SAMN05216266_114151</name>
</gene>
<dbReference type="Proteomes" id="UP000243799">
    <property type="component" value="Unassembled WGS sequence"/>
</dbReference>
<organism evidence="2 3">
    <name type="scientific">Amycolatopsis marina</name>
    <dbReference type="NCBI Taxonomy" id="490629"/>
    <lineage>
        <taxon>Bacteria</taxon>
        <taxon>Bacillati</taxon>
        <taxon>Actinomycetota</taxon>
        <taxon>Actinomycetes</taxon>
        <taxon>Pseudonocardiales</taxon>
        <taxon>Pseudonocardiaceae</taxon>
        <taxon>Amycolatopsis</taxon>
    </lineage>
</organism>
<dbReference type="RefSeq" id="WP_091675275.1">
    <property type="nucleotide sequence ID" value="NZ_FOKG01000014.1"/>
</dbReference>
<dbReference type="GO" id="GO:0045454">
    <property type="term" value="P:cell redox homeostasis"/>
    <property type="evidence" value="ECO:0007669"/>
    <property type="project" value="TreeGrafter"/>
</dbReference>
<dbReference type="AlphaFoldDB" id="A0A1I1BIG9"/>
<dbReference type="Gene3D" id="3.40.30.10">
    <property type="entry name" value="Glutaredoxin"/>
    <property type="match status" value="1"/>
</dbReference>
<dbReference type="InterPro" id="IPR002109">
    <property type="entry name" value="Glutaredoxin"/>
</dbReference>
<dbReference type="SUPFAM" id="SSF52833">
    <property type="entry name" value="Thioredoxin-like"/>
    <property type="match status" value="1"/>
</dbReference>
<dbReference type="GO" id="GO:0009055">
    <property type="term" value="F:electron transfer activity"/>
    <property type="evidence" value="ECO:0007669"/>
    <property type="project" value="TreeGrafter"/>
</dbReference>
<dbReference type="Pfam" id="PF00462">
    <property type="entry name" value="Glutaredoxin"/>
    <property type="match status" value="1"/>
</dbReference>
<dbReference type="EMBL" id="FOKG01000014">
    <property type="protein sequence ID" value="SFB50169.1"/>
    <property type="molecule type" value="Genomic_DNA"/>
</dbReference>
<evidence type="ECO:0000259" key="1">
    <source>
        <dbReference type="Pfam" id="PF00462"/>
    </source>
</evidence>
<dbReference type="PROSITE" id="PS51354">
    <property type="entry name" value="GLUTAREDOXIN_2"/>
    <property type="match status" value="1"/>
</dbReference>
<feature type="domain" description="Glutaredoxin" evidence="1">
    <location>
        <begin position="9"/>
        <end position="64"/>
    </location>
</feature>
<sequence length="106" mass="11665">MTGNDEIRFYWRPGCWFCAKLRRRLDRANVVYRAINIWEDPDAAAQVRAVAGGNETVPTVIIGSRAMVNPSLREVLAARSGDTANPAGKPRGALTSLLAGLWKGRR</sequence>
<evidence type="ECO:0000313" key="2">
    <source>
        <dbReference type="EMBL" id="SFB50169.1"/>
    </source>
</evidence>
<proteinExistence type="predicted"/>
<name>A0A1I1BIG9_9PSEU</name>
<dbReference type="CDD" id="cd02976">
    <property type="entry name" value="NrdH"/>
    <property type="match status" value="1"/>
</dbReference>
<dbReference type="OrthoDB" id="8991911at2"/>
<dbReference type="PANTHER" id="PTHR34386">
    <property type="entry name" value="GLUTAREDOXIN"/>
    <property type="match status" value="1"/>
</dbReference>
<dbReference type="InterPro" id="IPR036249">
    <property type="entry name" value="Thioredoxin-like_sf"/>
</dbReference>
<reference evidence="3" key="1">
    <citation type="submission" date="2016-10" db="EMBL/GenBank/DDBJ databases">
        <authorList>
            <person name="Varghese N."/>
            <person name="Submissions S."/>
        </authorList>
    </citation>
    <scope>NUCLEOTIDE SEQUENCE [LARGE SCALE GENOMIC DNA]</scope>
    <source>
        <strain evidence="3">CGMCC 4.3568</strain>
    </source>
</reference>
<protein>
    <submittedName>
        <fullName evidence="2">Glutaredoxin</fullName>
    </submittedName>
</protein>